<name>A0A944QS59_9GAMM</name>
<evidence type="ECO:0000313" key="3">
    <source>
        <dbReference type="Proteomes" id="UP000770889"/>
    </source>
</evidence>
<dbReference type="EMBL" id="JAHHGM010000001">
    <property type="protein sequence ID" value="MBT2987692.1"/>
    <property type="molecule type" value="Genomic_DNA"/>
</dbReference>
<dbReference type="AlphaFoldDB" id="A0A944QS59"/>
<comment type="caution">
    <text evidence="2">The sequence shown here is derived from an EMBL/GenBank/DDBJ whole genome shotgun (WGS) entry which is preliminary data.</text>
</comment>
<reference evidence="2 3" key="1">
    <citation type="submission" date="2021-05" db="EMBL/GenBank/DDBJ databases">
        <title>Genetic and Functional Diversity in Clade A Lucinid endosymbionts from the Bahamas.</title>
        <authorList>
            <person name="Giani N.M."/>
            <person name="Engel A.S."/>
            <person name="Campbell B.J."/>
        </authorList>
    </citation>
    <scope>NUCLEOTIDE SEQUENCE [LARGE SCALE GENOMIC DNA]</scope>
    <source>
        <strain evidence="2">LUC16012Gg_MoonRockCtena</strain>
    </source>
</reference>
<accession>A0A944QS59</accession>
<keyword evidence="1" id="KW-1133">Transmembrane helix</keyword>
<evidence type="ECO:0000313" key="2">
    <source>
        <dbReference type="EMBL" id="MBT2987692.1"/>
    </source>
</evidence>
<dbReference type="Proteomes" id="UP000770889">
    <property type="component" value="Unassembled WGS sequence"/>
</dbReference>
<gene>
    <name evidence="2" type="ORF">KME65_01900</name>
</gene>
<proteinExistence type="predicted"/>
<keyword evidence="1" id="KW-0812">Transmembrane</keyword>
<feature type="transmembrane region" description="Helical" evidence="1">
    <location>
        <begin position="12"/>
        <end position="41"/>
    </location>
</feature>
<sequence length="45" mass="4845">MDLKSLTIITGAVIILLLGEQLLIAALEMVVGIDFIGFGLWTTLK</sequence>
<keyword evidence="1" id="KW-0472">Membrane</keyword>
<protein>
    <submittedName>
        <fullName evidence="2">Uncharacterized protein</fullName>
    </submittedName>
</protein>
<evidence type="ECO:0000256" key="1">
    <source>
        <dbReference type="SAM" id="Phobius"/>
    </source>
</evidence>
<organism evidence="2 3">
    <name type="scientific">Candidatus Thiodiazotropha taylori</name>
    <dbReference type="NCBI Taxonomy" id="2792791"/>
    <lineage>
        <taxon>Bacteria</taxon>
        <taxon>Pseudomonadati</taxon>
        <taxon>Pseudomonadota</taxon>
        <taxon>Gammaproteobacteria</taxon>
        <taxon>Chromatiales</taxon>
        <taxon>Sedimenticolaceae</taxon>
        <taxon>Candidatus Thiodiazotropha</taxon>
    </lineage>
</organism>